<dbReference type="AlphaFoldDB" id="A0AAV3PAR9"/>
<evidence type="ECO:0000313" key="1">
    <source>
        <dbReference type="EMBL" id="GAA0148273.1"/>
    </source>
</evidence>
<reference evidence="1 2" key="1">
    <citation type="submission" date="2024-01" db="EMBL/GenBank/DDBJ databases">
        <title>The complete chloroplast genome sequence of Lithospermum erythrorhizon: insights into the phylogenetic relationship among Boraginaceae species and the maternal lineages of purple gromwells.</title>
        <authorList>
            <person name="Okada T."/>
            <person name="Watanabe K."/>
        </authorList>
    </citation>
    <scope>NUCLEOTIDE SEQUENCE [LARGE SCALE GENOMIC DNA]</scope>
</reference>
<organism evidence="1 2">
    <name type="scientific">Lithospermum erythrorhizon</name>
    <name type="common">Purple gromwell</name>
    <name type="synonym">Lithospermum officinale var. erythrorhizon</name>
    <dbReference type="NCBI Taxonomy" id="34254"/>
    <lineage>
        <taxon>Eukaryota</taxon>
        <taxon>Viridiplantae</taxon>
        <taxon>Streptophyta</taxon>
        <taxon>Embryophyta</taxon>
        <taxon>Tracheophyta</taxon>
        <taxon>Spermatophyta</taxon>
        <taxon>Magnoliopsida</taxon>
        <taxon>eudicotyledons</taxon>
        <taxon>Gunneridae</taxon>
        <taxon>Pentapetalae</taxon>
        <taxon>asterids</taxon>
        <taxon>lamiids</taxon>
        <taxon>Boraginales</taxon>
        <taxon>Boraginaceae</taxon>
        <taxon>Boraginoideae</taxon>
        <taxon>Lithospermeae</taxon>
        <taxon>Lithospermum</taxon>
    </lineage>
</organism>
<keyword evidence="2" id="KW-1185">Reference proteome</keyword>
<proteinExistence type="predicted"/>
<evidence type="ECO:0000313" key="2">
    <source>
        <dbReference type="Proteomes" id="UP001454036"/>
    </source>
</evidence>
<name>A0AAV3PAR9_LITER</name>
<dbReference type="Proteomes" id="UP001454036">
    <property type="component" value="Unassembled WGS sequence"/>
</dbReference>
<sequence>MESNVDTSAIDVSATQNVHVASDVQNVPAVDPGGGFGLTSGVILPPFVPAVVVPTVPASGVVIQGCSASFYNHGDIAS</sequence>
<protein>
    <submittedName>
        <fullName evidence="1">Uncharacterized protein</fullName>
    </submittedName>
</protein>
<accession>A0AAV3PAR9</accession>
<comment type="caution">
    <text evidence="1">The sequence shown here is derived from an EMBL/GenBank/DDBJ whole genome shotgun (WGS) entry which is preliminary data.</text>
</comment>
<gene>
    <name evidence="1" type="ORF">LIER_07763</name>
</gene>
<dbReference type="EMBL" id="BAABME010001213">
    <property type="protein sequence ID" value="GAA0148273.1"/>
    <property type="molecule type" value="Genomic_DNA"/>
</dbReference>